<evidence type="ECO:0000259" key="2">
    <source>
        <dbReference type="Pfam" id="PF13013"/>
    </source>
</evidence>
<name>A0AAE9WBE7_9SCHI</name>
<dbReference type="KEGG" id="som:SOMG_02753"/>
<feature type="region of interest" description="Disordered" evidence="1">
    <location>
        <begin position="244"/>
        <end position="267"/>
    </location>
</feature>
<organism evidence="3 4">
    <name type="scientific">Schizosaccharomyces osmophilus</name>
    <dbReference type="NCBI Taxonomy" id="2545709"/>
    <lineage>
        <taxon>Eukaryota</taxon>
        <taxon>Fungi</taxon>
        <taxon>Dikarya</taxon>
        <taxon>Ascomycota</taxon>
        <taxon>Taphrinomycotina</taxon>
        <taxon>Schizosaccharomycetes</taxon>
        <taxon>Schizosaccharomycetales</taxon>
        <taxon>Schizosaccharomycetaceae</taxon>
        <taxon>Schizosaccharomyces</taxon>
    </lineage>
</organism>
<sequence length="391" mass="44626">MLEEVKQHLDRDDKFIKTLTGIRKRLRSQYLNPQTLEEFIHALAHVRAMKRLNSFCSNLEGEYTSQSDQITQPAQAASCPLANYTDASQLMNSSFTQGNMLELINDYAEYSTQSILMRSRNSCATVSSESITPKKKTIGILDCPDEILILIFIKCFNATYKESFPFAFTYRREKHTILDDVPYTCTRFRKILSPTNDGFWRRALDLHKHSVTSSTHTLSSPKVQIPNVLPVLLDPSIQTYSNSSPSSSLVSSPSPIHTQNSLPLESPSGESSYIEFACSVVGRCSVCRLLPKRTRGRECIRSFYRASIATNVCDQCLEAIIDFYEPVSRYNFNVMIYQIGVGYISRPGQRYPSWLSEHVQFARDEERAYKYISSSQIEFASRLYKLFQSQC</sequence>
<evidence type="ECO:0000256" key="1">
    <source>
        <dbReference type="SAM" id="MobiDB-lite"/>
    </source>
</evidence>
<feature type="domain" description="F-box" evidence="2">
    <location>
        <begin position="123"/>
        <end position="213"/>
    </location>
</feature>
<evidence type="ECO:0000313" key="3">
    <source>
        <dbReference type="EMBL" id="WBW73181.1"/>
    </source>
</evidence>
<accession>A0AAE9WBE7</accession>
<protein>
    <submittedName>
        <fullName evidence="3">F-box protein Pof14</fullName>
    </submittedName>
</protein>
<evidence type="ECO:0000313" key="4">
    <source>
        <dbReference type="Proteomes" id="UP001212411"/>
    </source>
</evidence>
<proteinExistence type="predicted"/>
<dbReference type="EMBL" id="CP115612">
    <property type="protein sequence ID" value="WBW73181.1"/>
    <property type="molecule type" value="Genomic_DNA"/>
</dbReference>
<dbReference type="InterPro" id="IPR001810">
    <property type="entry name" value="F-box_dom"/>
</dbReference>
<reference evidence="3 4" key="1">
    <citation type="journal article" date="2023" name="G3 (Bethesda)">
        <title>A high-quality reference genome for the fission yeast Schizosaccharomyces osmophilus.</title>
        <authorList>
            <person name="Jia G.S."/>
            <person name="Zhang W.C."/>
            <person name="Liang Y."/>
            <person name="Liu X.H."/>
            <person name="Rhind N."/>
            <person name="Pidoux A."/>
            <person name="Brysch-Herzberg M."/>
            <person name="Du L.L."/>
        </authorList>
    </citation>
    <scope>NUCLEOTIDE SEQUENCE [LARGE SCALE GENOMIC DNA]</scope>
    <source>
        <strain evidence="3 4">CBS 15793</strain>
    </source>
</reference>
<keyword evidence="4" id="KW-1185">Reference proteome</keyword>
<dbReference type="RefSeq" id="XP_056037424.1">
    <property type="nucleotide sequence ID" value="XM_056181544.1"/>
</dbReference>
<dbReference type="AlphaFoldDB" id="A0AAE9WBE7"/>
<dbReference type="GeneID" id="80876233"/>
<dbReference type="Proteomes" id="UP001212411">
    <property type="component" value="Chromosome 2"/>
</dbReference>
<gene>
    <name evidence="3" type="primary">pof14</name>
    <name evidence="3" type="ORF">SOMG_02753</name>
</gene>
<dbReference type="Pfam" id="PF13013">
    <property type="entry name" value="F-box-like_2"/>
    <property type="match status" value="1"/>
</dbReference>